<gene>
    <name evidence="1" type="ORF">CDAR_619211</name>
</gene>
<accession>A0AAV4U2Q5</accession>
<evidence type="ECO:0000313" key="2">
    <source>
        <dbReference type="Proteomes" id="UP001054837"/>
    </source>
</evidence>
<sequence>MITEVVGRSFQQKEKGGASAINIRKFLLPKSFTRSHTGGKSKGSSPPTNGSVLESRVITASPYLLLPANCSFLAASTRLRIKIESEGDIRKERGGALAINIRKFLLPKSFARSHTGGKSKGSSPPANGSVLESRVITATPYLAALQIAPSLLHRPD</sequence>
<organism evidence="1 2">
    <name type="scientific">Caerostris darwini</name>
    <dbReference type="NCBI Taxonomy" id="1538125"/>
    <lineage>
        <taxon>Eukaryota</taxon>
        <taxon>Metazoa</taxon>
        <taxon>Ecdysozoa</taxon>
        <taxon>Arthropoda</taxon>
        <taxon>Chelicerata</taxon>
        <taxon>Arachnida</taxon>
        <taxon>Araneae</taxon>
        <taxon>Araneomorphae</taxon>
        <taxon>Entelegynae</taxon>
        <taxon>Araneoidea</taxon>
        <taxon>Araneidae</taxon>
        <taxon>Caerostris</taxon>
    </lineage>
</organism>
<keyword evidence="2" id="KW-1185">Reference proteome</keyword>
<dbReference type="AlphaFoldDB" id="A0AAV4U2Q5"/>
<name>A0AAV4U2Q5_9ARAC</name>
<dbReference type="Proteomes" id="UP001054837">
    <property type="component" value="Unassembled WGS sequence"/>
</dbReference>
<evidence type="ECO:0000313" key="1">
    <source>
        <dbReference type="EMBL" id="GIY52029.1"/>
    </source>
</evidence>
<dbReference type="EMBL" id="BPLQ01010627">
    <property type="protein sequence ID" value="GIY52029.1"/>
    <property type="molecule type" value="Genomic_DNA"/>
</dbReference>
<proteinExistence type="predicted"/>
<protein>
    <submittedName>
        <fullName evidence="1">Uncharacterized protein</fullName>
    </submittedName>
</protein>
<reference evidence="1 2" key="1">
    <citation type="submission" date="2021-06" db="EMBL/GenBank/DDBJ databases">
        <title>Caerostris darwini draft genome.</title>
        <authorList>
            <person name="Kono N."/>
            <person name="Arakawa K."/>
        </authorList>
    </citation>
    <scope>NUCLEOTIDE SEQUENCE [LARGE SCALE GENOMIC DNA]</scope>
</reference>
<comment type="caution">
    <text evidence="1">The sequence shown here is derived from an EMBL/GenBank/DDBJ whole genome shotgun (WGS) entry which is preliminary data.</text>
</comment>